<gene>
    <name evidence="4" type="ORF">S40285_07183</name>
</gene>
<proteinExistence type="predicted"/>
<evidence type="ECO:0000256" key="1">
    <source>
        <dbReference type="SAM" id="MobiDB-lite"/>
    </source>
</evidence>
<dbReference type="Pfam" id="PF24181">
    <property type="entry name" value="TPR_TTI1_C"/>
    <property type="match status" value="1"/>
</dbReference>
<dbReference type="OrthoDB" id="49511at2759"/>
<dbReference type="InterPro" id="IPR057566">
    <property type="entry name" value="TPR_TTI1_N"/>
</dbReference>
<keyword evidence="5" id="KW-1185">Reference proteome</keyword>
<dbReference type="PANTHER" id="PTHR18460">
    <property type="entry name" value="TEL2 INTERACTING PROTEIN 1 TTI1 FAMILY MEMBER"/>
    <property type="match status" value="1"/>
</dbReference>
<evidence type="ECO:0000313" key="5">
    <source>
        <dbReference type="Proteomes" id="UP000028524"/>
    </source>
</evidence>
<dbReference type="Pfam" id="PF21547">
    <property type="entry name" value="TTI1"/>
    <property type="match status" value="1"/>
</dbReference>
<dbReference type="InterPro" id="IPR057567">
    <property type="entry name" value="TPR_TTI1_C"/>
</dbReference>
<feature type="domain" description="TTI1 C-terminal TPR" evidence="3">
    <location>
        <begin position="755"/>
        <end position="917"/>
    </location>
</feature>
<dbReference type="Gene3D" id="1.25.10.10">
    <property type="entry name" value="Leucine-rich Repeat Variant"/>
    <property type="match status" value="2"/>
</dbReference>
<dbReference type="STRING" id="1283841.A0A084QPW6"/>
<dbReference type="HOGENOM" id="CLU_005544_0_0_1"/>
<evidence type="ECO:0000259" key="2">
    <source>
        <dbReference type="Pfam" id="PF24173"/>
    </source>
</evidence>
<dbReference type="AlphaFoldDB" id="A0A084QPW6"/>
<organism evidence="4 5">
    <name type="scientific">Stachybotrys chlorohalonatus (strain IBT 40285)</name>
    <dbReference type="NCBI Taxonomy" id="1283841"/>
    <lineage>
        <taxon>Eukaryota</taxon>
        <taxon>Fungi</taxon>
        <taxon>Dikarya</taxon>
        <taxon>Ascomycota</taxon>
        <taxon>Pezizomycotina</taxon>
        <taxon>Sordariomycetes</taxon>
        <taxon>Hypocreomycetidae</taxon>
        <taxon>Hypocreales</taxon>
        <taxon>Stachybotryaceae</taxon>
        <taxon>Stachybotrys</taxon>
    </lineage>
</organism>
<evidence type="ECO:0008006" key="6">
    <source>
        <dbReference type="Google" id="ProtNLM"/>
    </source>
</evidence>
<dbReference type="Proteomes" id="UP000028524">
    <property type="component" value="Unassembled WGS sequence"/>
</dbReference>
<name>A0A084QPW6_STAC4</name>
<feature type="region of interest" description="Disordered" evidence="1">
    <location>
        <begin position="769"/>
        <end position="826"/>
    </location>
</feature>
<dbReference type="InParanoid" id="A0A084QPW6"/>
<dbReference type="SUPFAM" id="SSF48371">
    <property type="entry name" value="ARM repeat"/>
    <property type="match status" value="1"/>
</dbReference>
<dbReference type="EMBL" id="KL660509">
    <property type="protein sequence ID" value="KFA66001.1"/>
    <property type="molecule type" value="Genomic_DNA"/>
</dbReference>
<dbReference type="InterPro" id="IPR049362">
    <property type="entry name" value="TTI1_rpt"/>
</dbReference>
<dbReference type="GO" id="GO:0005737">
    <property type="term" value="C:cytoplasm"/>
    <property type="evidence" value="ECO:0007669"/>
    <property type="project" value="TreeGrafter"/>
</dbReference>
<protein>
    <recommendedName>
        <fullName evidence="6">HEAT repeat protein</fullName>
    </recommendedName>
</protein>
<dbReference type="FunCoup" id="A0A084QPW6">
    <property type="interactions" value="590"/>
</dbReference>
<dbReference type="PANTHER" id="PTHR18460:SF3">
    <property type="entry name" value="TELO2-INTERACTING PROTEIN 1 HOMOLOG"/>
    <property type="match status" value="1"/>
</dbReference>
<evidence type="ECO:0000259" key="3">
    <source>
        <dbReference type="Pfam" id="PF24181"/>
    </source>
</evidence>
<dbReference type="OMA" id="PHPKKPW"/>
<accession>A0A084QPW6</accession>
<dbReference type="Pfam" id="PF24173">
    <property type="entry name" value="TPR_TTI1_N"/>
    <property type="match status" value="1"/>
</dbReference>
<feature type="domain" description="TTI1 N-terminal TPR" evidence="2">
    <location>
        <begin position="14"/>
        <end position="345"/>
    </location>
</feature>
<dbReference type="InterPro" id="IPR052587">
    <property type="entry name" value="TELO2-interacting_protein_1"/>
</dbReference>
<reference evidence="4 5" key="1">
    <citation type="journal article" date="2014" name="BMC Genomics">
        <title>Comparative genome sequencing reveals chemotype-specific gene clusters in the toxigenic black mold Stachybotrys.</title>
        <authorList>
            <person name="Semeiks J."/>
            <person name="Borek D."/>
            <person name="Otwinowski Z."/>
            <person name="Grishin N.V."/>
        </authorList>
    </citation>
    <scope>NUCLEOTIDE SEQUENCE [LARGE SCALE GENOMIC DNA]</scope>
    <source>
        <strain evidence="4 5">IBT 40285</strain>
    </source>
</reference>
<dbReference type="InterPro" id="IPR011989">
    <property type="entry name" value="ARM-like"/>
</dbReference>
<dbReference type="InterPro" id="IPR016441">
    <property type="entry name" value="Tti1"/>
</dbReference>
<dbReference type="PIRSF" id="PIRSF005250">
    <property type="entry name" value="UCP005250"/>
    <property type="match status" value="1"/>
</dbReference>
<dbReference type="InterPro" id="IPR016024">
    <property type="entry name" value="ARM-type_fold"/>
</dbReference>
<evidence type="ECO:0000313" key="4">
    <source>
        <dbReference type="EMBL" id="KFA66001.1"/>
    </source>
</evidence>
<sequence length="1067" mass="117858">MDQATSTAERNDLFQRLKPCCVRISQLAIKEAPSPQSARELISLTDQLMETLDKQVERTASALDEKLAEYIFFPLYYVFRQVDQYPTRLVENCVKCLTVLIRHGWKSKLSSQLAQQILVLLTYILDGVPGSGKSQDLAEETALETFRALEALFTTAGTSVDAAAGLTGPETLPALGHGITLILDGVLDGVTPQIQVEAVRAIRAFYVSMKDQEAVASFLPGVVSSLTKALSKPSRHRKAVLINSLQTMQLVLTRVLSDIRTRTILAFKNDQQPTSETDNKILSASWLTATVSQVRLTLSSIMKLRTSDEPEVREALKKLCITLLDECHTTLSTCAAILVETALALDDGISHASMTETTLTDLVNIYPELSDMVKDTLDKWMAALPHAMRASDESVKSIALRNVSRGLALSKHLNISGSTFDDLMYTSLRDSITSLVLDVGSQETSHIPQIQLLSEANQELVSSEVHQFQPVLMAHDSQRRVSNAVMALVHTIAASPQQSSIANRLLEDVRKYVTDNQSSDHHVAAFWLCFQLIKSVFDKTAEEESFLDLSAFSDTPGANDGIFSSLYEAAVEVVALHTDLTPLDWRFEAIALEVIAYGGQRSGMDFRPELIDVLFPITTFLGSDNPVLQHHAISALNSLSVSCQYGSVSELIIDNVDYMINSISLRFNAANVSPASTKVLQMVIRLAGPPVVPFLDDIVDFIFSALESYHGNSAFVASLFLVLQETVKQGVRSDALLLKGQDHTNVDHRKASPNPEGLQYLREYIHKQQARKAQHAAEEDEDETKRGHPKQSWKHASATAGDADEQEEPENGQVANRDEQKPPNTPTYQLLERITALSQYYLTSSAPELRRTLLELISTSSEALAHDEDTFLPLVNAIWPVVISCLRDSETYVAIEACHTLSKLCATAGDFLSSRWKTEWSEGLGNWCRQVKRQAIRSPAPTRPSRAKEGRNILIPTQSGKELEIKPVSSDQPVTAGSLGQHASASKMWEALVKLLTALISFVQVDEVLFDEILDLLMEVMEQNAGARRALETINADAVWLLRYERGLVEELPTPKTTGFKFIAMKS</sequence>